<comment type="caution">
    <text evidence="1">The sequence shown here is derived from an EMBL/GenBank/DDBJ whole genome shotgun (WGS) entry which is preliminary data.</text>
</comment>
<sequence>MGTVSIGGQESPSKPIEEIITDSLEAIIDSNLPDTFIKEIPFLGTVAKSIQAFNSIRDHLFFKKVKSFLDNLDEFTENQKEEFWERHNNDEKARGQLGEQIIIYLERFDHEKKAALLAKAFGAYITGNINYGEFMDLAILIDSIKIHYLIEILIILAHSRLNSFHRLGLPTYLNIHVPYCEKAGLLQSKSEIIVKKDYNSLDDKKLLYLNEVEYCSTIMASHFLHYVIKDSLDGECQKVDEDFEFGIKLNRDSFNSDLEWERSQNERRQRHQSK</sequence>
<reference evidence="1 2" key="1">
    <citation type="submission" date="2019-09" db="EMBL/GenBank/DDBJ databases">
        <title>Genome Sequence of Larkinella sp MA1.</title>
        <authorList>
            <person name="Srinivasan S."/>
        </authorList>
    </citation>
    <scope>NUCLEOTIDE SEQUENCE [LARGE SCALE GENOMIC DNA]</scope>
    <source>
        <strain evidence="1 2">MA1</strain>
    </source>
</reference>
<dbReference type="AlphaFoldDB" id="A0A5N1JL43"/>
<evidence type="ECO:0000313" key="1">
    <source>
        <dbReference type="EMBL" id="KAA9356894.1"/>
    </source>
</evidence>
<gene>
    <name evidence="1" type="ORF">F0P93_03900</name>
</gene>
<organism evidence="1 2">
    <name type="scientific">Larkinella humicola</name>
    <dbReference type="NCBI Taxonomy" id="2607654"/>
    <lineage>
        <taxon>Bacteria</taxon>
        <taxon>Pseudomonadati</taxon>
        <taxon>Bacteroidota</taxon>
        <taxon>Cytophagia</taxon>
        <taxon>Cytophagales</taxon>
        <taxon>Spirosomataceae</taxon>
        <taxon>Larkinella</taxon>
    </lineage>
</organism>
<proteinExistence type="predicted"/>
<dbReference type="RefSeq" id="WP_138990297.1">
    <property type="nucleotide sequence ID" value="NZ_VTWS01000001.1"/>
</dbReference>
<keyword evidence="2" id="KW-1185">Reference proteome</keyword>
<accession>A0A5N1JL43</accession>
<dbReference type="Proteomes" id="UP000326344">
    <property type="component" value="Unassembled WGS sequence"/>
</dbReference>
<evidence type="ECO:0000313" key="2">
    <source>
        <dbReference type="Proteomes" id="UP000326344"/>
    </source>
</evidence>
<protein>
    <submittedName>
        <fullName evidence="1">Uncharacterized protein</fullName>
    </submittedName>
</protein>
<dbReference type="EMBL" id="VTWS01000001">
    <property type="protein sequence ID" value="KAA9356894.1"/>
    <property type="molecule type" value="Genomic_DNA"/>
</dbReference>
<name>A0A5N1JL43_9BACT</name>